<evidence type="ECO:0000313" key="3">
    <source>
        <dbReference type="Proteomes" id="UP000762676"/>
    </source>
</evidence>
<dbReference type="AlphaFoldDB" id="A0AAV4FBZ6"/>
<feature type="region of interest" description="Disordered" evidence="1">
    <location>
        <begin position="142"/>
        <end position="165"/>
    </location>
</feature>
<evidence type="ECO:0000313" key="2">
    <source>
        <dbReference type="EMBL" id="GFR70546.1"/>
    </source>
</evidence>
<organism evidence="2 3">
    <name type="scientific">Elysia marginata</name>
    <dbReference type="NCBI Taxonomy" id="1093978"/>
    <lineage>
        <taxon>Eukaryota</taxon>
        <taxon>Metazoa</taxon>
        <taxon>Spiralia</taxon>
        <taxon>Lophotrochozoa</taxon>
        <taxon>Mollusca</taxon>
        <taxon>Gastropoda</taxon>
        <taxon>Heterobranchia</taxon>
        <taxon>Euthyneura</taxon>
        <taxon>Panpulmonata</taxon>
        <taxon>Sacoglossa</taxon>
        <taxon>Placobranchoidea</taxon>
        <taxon>Plakobranchidae</taxon>
        <taxon>Elysia</taxon>
    </lineage>
</organism>
<protein>
    <submittedName>
        <fullName evidence="2">Uncharacterized protein</fullName>
    </submittedName>
</protein>
<comment type="caution">
    <text evidence="2">The sequence shown here is derived from an EMBL/GenBank/DDBJ whole genome shotgun (WGS) entry which is preliminary data.</text>
</comment>
<sequence length="165" mass="18892">MDQSMKRKKRSRKETLPGVGCSELSCQASWTGVVLIFKFENCINSCTRSSSPRDLHLTLSYLIKCREAFIFHAPLACPSLGKRKTLFCVCVWWGRAVLLLEHYKRKSKVCGTSSTIEPTQEKPIKVNKPVHFDFAFGRRKNSQWREQVEGRGTGGDYRSDSQTQR</sequence>
<gene>
    <name evidence="2" type="ORF">ElyMa_003788700</name>
</gene>
<keyword evidence="3" id="KW-1185">Reference proteome</keyword>
<name>A0AAV4FBZ6_9GAST</name>
<evidence type="ECO:0000256" key="1">
    <source>
        <dbReference type="SAM" id="MobiDB-lite"/>
    </source>
</evidence>
<accession>A0AAV4FBZ6</accession>
<dbReference type="Proteomes" id="UP000762676">
    <property type="component" value="Unassembled WGS sequence"/>
</dbReference>
<dbReference type="EMBL" id="BMAT01007751">
    <property type="protein sequence ID" value="GFR70546.1"/>
    <property type="molecule type" value="Genomic_DNA"/>
</dbReference>
<reference evidence="2 3" key="1">
    <citation type="journal article" date="2021" name="Elife">
        <title>Chloroplast acquisition without the gene transfer in kleptoplastic sea slugs, Plakobranchus ocellatus.</title>
        <authorList>
            <person name="Maeda T."/>
            <person name="Takahashi S."/>
            <person name="Yoshida T."/>
            <person name="Shimamura S."/>
            <person name="Takaki Y."/>
            <person name="Nagai Y."/>
            <person name="Toyoda A."/>
            <person name="Suzuki Y."/>
            <person name="Arimoto A."/>
            <person name="Ishii H."/>
            <person name="Satoh N."/>
            <person name="Nishiyama T."/>
            <person name="Hasebe M."/>
            <person name="Maruyama T."/>
            <person name="Minagawa J."/>
            <person name="Obokata J."/>
            <person name="Shigenobu S."/>
        </authorList>
    </citation>
    <scope>NUCLEOTIDE SEQUENCE [LARGE SCALE GENOMIC DNA]</scope>
</reference>
<proteinExistence type="predicted"/>